<evidence type="ECO:0000313" key="3">
    <source>
        <dbReference type="EMBL" id="CCE84172.1"/>
    </source>
</evidence>
<dbReference type="eggNOG" id="ENOG502RY54">
    <property type="taxonomic scope" value="Eukaryota"/>
</dbReference>
<dbReference type="EMBL" id="FO082048">
    <property type="protein sequence ID" value="CCE84172.1"/>
    <property type="molecule type" value="Genomic_DNA"/>
</dbReference>
<dbReference type="OrthoDB" id="4073795at2759"/>
<dbReference type="OMA" id="CTWEMAK"/>
<protein>
    <submittedName>
        <fullName evidence="3">Piso0_003713 protein</fullName>
    </submittedName>
</protein>
<dbReference type="Proteomes" id="UP000005222">
    <property type="component" value="Chromosome K"/>
</dbReference>
<dbReference type="Pfam" id="PF12937">
    <property type="entry name" value="F-box-like"/>
    <property type="match status" value="1"/>
</dbReference>
<dbReference type="InterPro" id="IPR036047">
    <property type="entry name" value="F-box-like_dom_sf"/>
</dbReference>
<dbReference type="PROSITE" id="PS50181">
    <property type="entry name" value="FBOX"/>
    <property type="match status" value="1"/>
</dbReference>
<proteinExistence type="predicted"/>
<dbReference type="AlphaFoldDB" id="G8Y6E2"/>
<reference evidence="4" key="2">
    <citation type="journal article" date="2012" name="G3 (Bethesda)">
        <title>Pichia sorbitophila, an interspecies yeast hybrid reveals early steps of genome resolution following polyploidization.</title>
        <authorList>
            <person name="Leh Louis V."/>
            <person name="Despons L."/>
            <person name="Friedrich A."/>
            <person name="Martin T."/>
            <person name="Durrens P."/>
            <person name="Casaregola S."/>
            <person name="Neuveglise C."/>
            <person name="Fairhead C."/>
            <person name="Marck C."/>
            <person name="Cruz J.A."/>
            <person name="Straub M.L."/>
            <person name="Kugler V."/>
            <person name="Sacerdot C."/>
            <person name="Uzunov Z."/>
            <person name="Thierry A."/>
            <person name="Weiss S."/>
            <person name="Bleykasten C."/>
            <person name="De Montigny J."/>
            <person name="Jacques N."/>
            <person name="Jung P."/>
            <person name="Lemaire M."/>
            <person name="Mallet S."/>
            <person name="Morel G."/>
            <person name="Richard G.F."/>
            <person name="Sarkar A."/>
            <person name="Savel G."/>
            <person name="Schacherer J."/>
            <person name="Seret M.L."/>
            <person name="Talla E."/>
            <person name="Samson G."/>
            <person name="Jubin C."/>
            <person name="Poulain J."/>
            <person name="Vacherie B."/>
            <person name="Barbe V."/>
            <person name="Pelletier E."/>
            <person name="Sherman D.J."/>
            <person name="Westhof E."/>
            <person name="Weissenbach J."/>
            <person name="Baret P.V."/>
            <person name="Wincker P."/>
            <person name="Gaillardin C."/>
            <person name="Dujon B."/>
            <person name="Souciet J.L."/>
        </authorList>
    </citation>
    <scope>NUCLEOTIDE SEQUENCE [LARGE SCALE GENOMIC DNA]</scope>
    <source>
        <strain evidence="4">ATCC MYA-4447 / BCRC 22081 / CBS 7064 / NBRC 10061 / NRRL Y-12695</strain>
    </source>
</reference>
<dbReference type="Proteomes" id="UP000005222">
    <property type="component" value="Chromosome L"/>
</dbReference>
<dbReference type="InterPro" id="IPR001810">
    <property type="entry name" value="F-box_dom"/>
</dbReference>
<feature type="domain" description="F-box" evidence="1">
    <location>
        <begin position="21"/>
        <end position="73"/>
    </location>
</feature>
<dbReference type="HOGENOM" id="CLU_053891_0_0_1"/>
<dbReference type="CDD" id="cd09917">
    <property type="entry name" value="F-box_SF"/>
    <property type="match status" value="1"/>
</dbReference>
<evidence type="ECO:0000313" key="4">
    <source>
        <dbReference type="Proteomes" id="UP000005222"/>
    </source>
</evidence>
<reference evidence="3" key="1">
    <citation type="submission" date="2011-10" db="EMBL/GenBank/DDBJ databases">
        <authorList>
            <person name="Genoscope - CEA"/>
        </authorList>
    </citation>
    <scope>NUCLEOTIDE SEQUENCE</scope>
</reference>
<sequence length="374" mass="44030">MGVKRSLGEVDQAETKKSKRGIDLLDLPTEILYFCFSFVEPTDVINLSGTCSRYRTEISPYIFKRINLTWMELIDIEKTELEKFAHKYQQMINQVRIADSYSNGEWQHDIFEKIEKYMPNTKSLLINSGESSYWLKYRSSPLIKCLSLYYESDHLESTDIFLKNPRKIKHSKKKSSLRMFDLEHLKGFGNLTSLYLDQYHLSSMSDTNDELVQVNLQDLKLVNCTWEYPFDLSQFNRHNKLKKLIICYTDNNAFILSERFRRFLDHPLENGGSSLESLSITFAHYDSSWNSPLYLRQLEKFSPKSLPSLHILELNGWSIELKDIYQYTNLLMKFNLHYLLFSSAQFSKSSTEALEEAVKRVRDKIPWMKLKLSS</sequence>
<keyword evidence="4" id="KW-1185">Reference proteome</keyword>
<dbReference type="STRING" id="559304.G8Y6E2"/>
<dbReference type="SUPFAM" id="SSF52047">
    <property type="entry name" value="RNI-like"/>
    <property type="match status" value="1"/>
</dbReference>
<dbReference type="InParanoid" id="G8Y6E2"/>
<accession>G8Y6E2</accession>
<organism evidence="3 4">
    <name type="scientific">Pichia sorbitophila (strain ATCC MYA-4447 / BCRC 22081 / CBS 7064 / NBRC 10061 / NRRL Y-12695)</name>
    <name type="common">Hybrid yeast</name>
    <dbReference type="NCBI Taxonomy" id="559304"/>
    <lineage>
        <taxon>Eukaryota</taxon>
        <taxon>Fungi</taxon>
        <taxon>Dikarya</taxon>
        <taxon>Ascomycota</taxon>
        <taxon>Saccharomycotina</taxon>
        <taxon>Pichiomycetes</taxon>
        <taxon>Debaryomycetaceae</taxon>
        <taxon>Millerozyma</taxon>
    </lineage>
</organism>
<evidence type="ECO:0000313" key="2">
    <source>
        <dbReference type="EMBL" id="CCE83141.1"/>
    </source>
</evidence>
<evidence type="ECO:0000259" key="1">
    <source>
        <dbReference type="PROSITE" id="PS50181"/>
    </source>
</evidence>
<gene>
    <name evidence="3" type="primary">Piso0_003713</name>
    <name evidence="2" type="ORF">GNLVRS01_PISO0K00934g</name>
    <name evidence="3" type="ORF">GNLVRS01_PISO0L00935g</name>
</gene>
<dbReference type="EMBL" id="FO082049">
    <property type="protein sequence ID" value="CCE83141.1"/>
    <property type="molecule type" value="Genomic_DNA"/>
</dbReference>
<dbReference type="SUPFAM" id="SSF81383">
    <property type="entry name" value="F-box domain"/>
    <property type="match status" value="1"/>
</dbReference>
<name>G8Y6E2_PICSO</name>